<proteinExistence type="predicted"/>
<dbReference type="Gene3D" id="3.30.450.20">
    <property type="entry name" value="PAS domain"/>
    <property type="match status" value="1"/>
</dbReference>
<sequence length="666" mass="73854">MPAQPLPAGDCHQTFELAEATAPAIFRALLSHADQQRADGQLEGAAAALACAAARVTDEEDSRSRYELVRRRGLIEYADGRPTDALASFECALSVAEHLGDKSAIAKQLKNVGSSLRRIGDYSGAMHALSRGLTLQHEIGDAAIGPVLNNIADVYRDLEQPDEAERYYRQALSVFRSEGHYVQAMHVYDSLSALALDRGDATMASELLNTALHDLRLAVEGGADAEGARRYQLLVLAGLAQASLSRGDVTQAREQVAEALALADAHRLPLPGELELQAARVDRLSGAPDAALTRLRTALDSRAWGPAMQAQMLREISLGMEQAGQPGQALSALREAYEREVEDLRAQRDRGLAWSNARFNLSESRRQLAEAEERARHRTLQLWLILVSSAALLAVLILLFWHRQQRMRVMEAARRERYEQALQHYQREANTLAQDRQLLQALLDSREDAVALLDAEGQVSAISRAACRAFNAPRESLEGQSLPDYLQPADAAELRAALERLEDAGSHSLLLSVDGRTTQAVELRPWEGGDGLIVLELQTSPTPASELQSEPTNEPAGREEFRRHLVELMLLAVEGWERCTGLNRIELAERSRIWRVNIDDGRLRARAMERYLSLSKLPKNPRWRDVLRTAYYVLGNGEKMPDELRVDLQQRIDLALAFTRRIALGD</sequence>
<dbReference type="GO" id="GO:0006355">
    <property type="term" value="P:regulation of DNA-templated transcription"/>
    <property type="evidence" value="ECO:0007669"/>
    <property type="project" value="InterPro"/>
</dbReference>
<keyword evidence="5" id="KW-1185">Reference proteome</keyword>
<evidence type="ECO:0000256" key="1">
    <source>
        <dbReference type="SAM" id="Coils"/>
    </source>
</evidence>
<dbReference type="SUPFAM" id="SSF48452">
    <property type="entry name" value="TPR-like"/>
    <property type="match status" value="1"/>
</dbReference>
<dbReference type="PROSITE" id="PS50112">
    <property type="entry name" value="PAS"/>
    <property type="match status" value="1"/>
</dbReference>
<feature type="transmembrane region" description="Helical" evidence="2">
    <location>
        <begin position="382"/>
        <end position="401"/>
    </location>
</feature>
<dbReference type="Proteomes" id="UP000613768">
    <property type="component" value="Unassembled WGS sequence"/>
</dbReference>
<dbReference type="CDD" id="cd00130">
    <property type="entry name" value="PAS"/>
    <property type="match status" value="1"/>
</dbReference>
<dbReference type="InterPro" id="IPR013767">
    <property type="entry name" value="PAS_fold"/>
</dbReference>
<protein>
    <submittedName>
        <fullName evidence="4">Tetratricopeptide repeat protein</fullName>
    </submittedName>
</protein>
<evidence type="ECO:0000259" key="3">
    <source>
        <dbReference type="PROSITE" id="PS50112"/>
    </source>
</evidence>
<organism evidence="4 5">
    <name type="scientific">Pseudomarimonas arenosa</name>
    <dbReference type="NCBI Taxonomy" id="2774145"/>
    <lineage>
        <taxon>Bacteria</taxon>
        <taxon>Pseudomonadati</taxon>
        <taxon>Pseudomonadota</taxon>
        <taxon>Gammaproteobacteria</taxon>
        <taxon>Lysobacterales</taxon>
        <taxon>Lysobacteraceae</taxon>
        <taxon>Pseudomarimonas</taxon>
    </lineage>
</organism>
<dbReference type="SMART" id="SM00028">
    <property type="entry name" value="TPR"/>
    <property type="match status" value="4"/>
</dbReference>
<dbReference type="PANTHER" id="PTHR10098">
    <property type="entry name" value="RAPSYN-RELATED"/>
    <property type="match status" value="1"/>
</dbReference>
<evidence type="ECO:0000256" key="2">
    <source>
        <dbReference type="SAM" id="Phobius"/>
    </source>
</evidence>
<dbReference type="InterPro" id="IPR019734">
    <property type="entry name" value="TPR_rpt"/>
</dbReference>
<dbReference type="InterPro" id="IPR000014">
    <property type="entry name" value="PAS"/>
</dbReference>
<gene>
    <name evidence="4" type="ORF">IFO71_00855</name>
</gene>
<dbReference type="EMBL" id="JACYTR010000001">
    <property type="protein sequence ID" value="MBD8524280.1"/>
    <property type="molecule type" value="Genomic_DNA"/>
</dbReference>
<dbReference type="Pfam" id="PF13424">
    <property type="entry name" value="TPR_12"/>
    <property type="match status" value="1"/>
</dbReference>
<dbReference type="RefSeq" id="WP_192027622.1">
    <property type="nucleotide sequence ID" value="NZ_JACYTR010000001.1"/>
</dbReference>
<feature type="coiled-coil region" evidence="1">
    <location>
        <begin position="415"/>
        <end position="442"/>
    </location>
</feature>
<keyword evidence="1" id="KW-0175">Coiled coil</keyword>
<dbReference type="InterPro" id="IPR011990">
    <property type="entry name" value="TPR-like_helical_dom_sf"/>
</dbReference>
<keyword evidence="2" id="KW-0812">Transmembrane</keyword>
<accession>A0AAW3ZD69</accession>
<dbReference type="SUPFAM" id="SSF55785">
    <property type="entry name" value="PYP-like sensor domain (PAS domain)"/>
    <property type="match status" value="1"/>
</dbReference>
<feature type="domain" description="PAS" evidence="3">
    <location>
        <begin position="435"/>
        <end position="505"/>
    </location>
</feature>
<keyword evidence="2" id="KW-0472">Membrane</keyword>
<dbReference type="Gene3D" id="1.25.40.10">
    <property type="entry name" value="Tetratricopeptide repeat domain"/>
    <property type="match status" value="1"/>
</dbReference>
<dbReference type="CDD" id="cd22890">
    <property type="entry name" value="ChiS-DBD"/>
    <property type="match status" value="1"/>
</dbReference>
<evidence type="ECO:0000313" key="4">
    <source>
        <dbReference type="EMBL" id="MBD8524280.1"/>
    </source>
</evidence>
<dbReference type="InterPro" id="IPR035965">
    <property type="entry name" value="PAS-like_dom_sf"/>
</dbReference>
<reference evidence="4 5" key="1">
    <citation type="submission" date="2020-09" db="EMBL/GenBank/DDBJ databases">
        <title>Pseudoxanthomonas sp. CAU 1598 isolated from sand of Yaerae Beach.</title>
        <authorList>
            <person name="Kim W."/>
        </authorList>
    </citation>
    <scope>NUCLEOTIDE SEQUENCE [LARGE SCALE GENOMIC DNA]</scope>
    <source>
        <strain evidence="4 5">CAU 1598</strain>
    </source>
</reference>
<name>A0AAW3ZD69_9GAMM</name>
<dbReference type="AlphaFoldDB" id="A0AAW3ZD69"/>
<dbReference type="SMART" id="SM00091">
    <property type="entry name" value="PAS"/>
    <property type="match status" value="1"/>
</dbReference>
<dbReference type="Pfam" id="PF00989">
    <property type="entry name" value="PAS"/>
    <property type="match status" value="1"/>
</dbReference>
<comment type="caution">
    <text evidence="4">The sequence shown here is derived from an EMBL/GenBank/DDBJ whole genome shotgun (WGS) entry which is preliminary data.</text>
</comment>
<keyword evidence="2" id="KW-1133">Transmembrane helix</keyword>
<evidence type="ECO:0000313" key="5">
    <source>
        <dbReference type="Proteomes" id="UP000613768"/>
    </source>
</evidence>